<feature type="non-terminal residue" evidence="2">
    <location>
        <position position="1"/>
    </location>
</feature>
<accession>A0A2K3N779</accession>
<dbReference type="AlphaFoldDB" id="A0A2K3N779"/>
<evidence type="ECO:0000313" key="3">
    <source>
        <dbReference type="Proteomes" id="UP000236291"/>
    </source>
</evidence>
<sequence>GSKGWSVKQFAQKAELLGRALSFAKEESDSFNEHACMEAEVLSNDHKKTSEIMIRLKSSRMHESIRGEILCLWQLLDAHFHLNNSKYVWQDNVITDAVEGMILENHLSVETLFHCWTCWKDNIVLISECLPSFKSPDIQQLSSYAKFALNFLGVRKLTCNLNEIYSLLVPDANWVIKLGGRFQKKDGRLVSVDVDSLVSSAQSYWSSELLSVGIAVLHNLDALYKFSVNTDLSDFHQFQSLLHIYKVSEFLLGSKCFSHTHGNLKTLDKFRRLPIDRLLRYIVPLDWKKSLTKGMVFIRTTEACKDLVKEAIYENIRLKERLTYGQIGRVSVMILGTSGLLNELYVEIMTRFEDNIPWKKFIQQWSSAQEISQRNDSSAELNRALSLYEALEYTYNVDWMKETDYLSPSCFMYLVERLLLLTSCRKGLMFATKSSFIEWLNYQDGNSLANLSLTPSMNMANVHKFIARILQELIKNQNGTINWIRKSNLDVKNYLPLFVLRLVVSLCLLHLSTRKYLEPLFTLLGKSHITSQLPLEFCDVLKKGREVLDLKVIAEALKVIDNPLVIVKLGNSSSKIVCPDAVFVDLMVCRPKELILQILFPDRVDSVDGESAAVTVESSDSTSKESLSRGSVSTDMYPNFDPNKRLFTPSSSIWPKPFPTIANMLRPPTPAGTTTHYRNLSYYAPDSYRSNYNVYRSGGVIRKDILQWMLQN</sequence>
<dbReference type="InterPro" id="IPR039904">
    <property type="entry name" value="TRANK1"/>
</dbReference>
<reference evidence="2 3" key="1">
    <citation type="journal article" date="2014" name="Am. J. Bot.">
        <title>Genome assembly and annotation for red clover (Trifolium pratense; Fabaceae).</title>
        <authorList>
            <person name="Istvanek J."/>
            <person name="Jaros M."/>
            <person name="Krenek A."/>
            <person name="Repkova J."/>
        </authorList>
    </citation>
    <scope>NUCLEOTIDE SEQUENCE [LARGE SCALE GENOMIC DNA]</scope>
    <source>
        <strain evidence="3">cv. Tatra</strain>
        <tissue evidence="2">Young leaves</tissue>
    </source>
</reference>
<comment type="caution">
    <text evidence="2">The sequence shown here is derived from an EMBL/GenBank/DDBJ whole genome shotgun (WGS) entry which is preliminary data.</text>
</comment>
<dbReference type="Proteomes" id="UP000236291">
    <property type="component" value="Unassembled WGS sequence"/>
</dbReference>
<gene>
    <name evidence="2" type="ORF">L195_g022134</name>
</gene>
<reference evidence="2 3" key="2">
    <citation type="journal article" date="2017" name="Front. Plant Sci.">
        <title>Gene Classification and Mining of Molecular Markers Useful in Red Clover (Trifolium pratense) Breeding.</title>
        <authorList>
            <person name="Istvanek J."/>
            <person name="Dluhosova J."/>
            <person name="Dluhos P."/>
            <person name="Patkova L."/>
            <person name="Nedelnik J."/>
            <person name="Repkova J."/>
        </authorList>
    </citation>
    <scope>NUCLEOTIDE SEQUENCE [LARGE SCALE GENOMIC DNA]</scope>
    <source>
        <strain evidence="3">cv. Tatra</strain>
        <tissue evidence="2">Young leaves</tissue>
    </source>
</reference>
<dbReference type="PANTHER" id="PTHR21529:SF4">
    <property type="entry name" value="TPR AND ANKYRIN REPEAT-CONTAINING PROTEIN 1"/>
    <property type="match status" value="1"/>
</dbReference>
<name>A0A2K3N779_TRIPR</name>
<dbReference type="STRING" id="57577.A0A2K3N779"/>
<dbReference type="ExpressionAtlas" id="A0A2K3N779">
    <property type="expression patterns" value="baseline"/>
</dbReference>
<protein>
    <submittedName>
        <fullName evidence="2">Uncharacterized protein</fullName>
    </submittedName>
</protein>
<dbReference type="PANTHER" id="PTHR21529">
    <property type="entry name" value="MAMMARY TURMOR VIRUS RECEPTOR HOMOLOG 1, 2 MTVR1, 2"/>
    <property type="match status" value="1"/>
</dbReference>
<organism evidence="2 3">
    <name type="scientific">Trifolium pratense</name>
    <name type="common">Red clover</name>
    <dbReference type="NCBI Taxonomy" id="57577"/>
    <lineage>
        <taxon>Eukaryota</taxon>
        <taxon>Viridiplantae</taxon>
        <taxon>Streptophyta</taxon>
        <taxon>Embryophyta</taxon>
        <taxon>Tracheophyta</taxon>
        <taxon>Spermatophyta</taxon>
        <taxon>Magnoliopsida</taxon>
        <taxon>eudicotyledons</taxon>
        <taxon>Gunneridae</taxon>
        <taxon>Pentapetalae</taxon>
        <taxon>rosids</taxon>
        <taxon>fabids</taxon>
        <taxon>Fabales</taxon>
        <taxon>Fabaceae</taxon>
        <taxon>Papilionoideae</taxon>
        <taxon>50 kb inversion clade</taxon>
        <taxon>NPAAA clade</taxon>
        <taxon>Hologalegina</taxon>
        <taxon>IRL clade</taxon>
        <taxon>Trifolieae</taxon>
        <taxon>Trifolium</taxon>
    </lineage>
</organism>
<evidence type="ECO:0000256" key="1">
    <source>
        <dbReference type="SAM" id="MobiDB-lite"/>
    </source>
</evidence>
<evidence type="ECO:0000313" key="2">
    <source>
        <dbReference type="EMBL" id="PNX98876.1"/>
    </source>
</evidence>
<proteinExistence type="predicted"/>
<dbReference type="EMBL" id="ASHM01017146">
    <property type="protein sequence ID" value="PNX98876.1"/>
    <property type="molecule type" value="Genomic_DNA"/>
</dbReference>
<feature type="region of interest" description="Disordered" evidence="1">
    <location>
        <begin position="614"/>
        <end position="636"/>
    </location>
</feature>